<organism evidence="2 3">
    <name type="scientific">Arthrobacter glacialis</name>
    <dbReference type="NCBI Taxonomy" id="1664"/>
    <lineage>
        <taxon>Bacteria</taxon>
        <taxon>Bacillati</taxon>
        <taxon>Actinomycetota</taxon>
        <taxon>Actinomycetes</taxon>
        <taxon>Micrococcales</taxon>
        <taxon>Micrococcaceae</taxon>
        <taxon>Arthrobacter</taxon>
    </lineage>
</organism>
<evidence type="ECO:0000313" key="3">
    <source>
        <dbReference type="Proteomes" id="UP000237061"/>
    </source>
</evidence>
<keyword evidence="3" id="KW-1185">Reference proteome</keyword>
<dbReference type="InterPro" id="IPR003615">
    <property type="entry name" value="HNH_nuc"/>
</dbReference>
<accession>A0A2S3ZSG1</accession>
<feature type="domain" description="HNH nuclease" evidence="1">
    <location>
        <begin position="51"/>
        <end position="95"/>
    </location>
</feature>
<gene>
    <name evidence="2" type="ORF">CVS27_16880</name>
</gene>
<dbReference type="Proteomes" id="UP000237061">
    <property type="component" value="Unassembled WGS sequence"/>
</dbReference>
<comment type="caution">
    <text evidence="2">The sequence shown here is derived from an EMBL/GenBank/DDBJ whole genome shotgun (WGS) entry which is preliminary data.</text>
</comment>
<evidence type="ECO:0000313" key="2">
    <source>
        <dbReference type="EMBL" id="POH72168.1"/>
    </source>
</evidence>
<dbReference type="SUPFAM" id="SSF54060">
    <property type="entry name" value="His-Me finger endonucleases"/>
    <property type="match status" value="1"/>
</dbReference>
<name>A0A2S3ZSG1_ARTGL</name>
<evidence type="ECO:0000259" key="1">
    <source>
        <dbReference type="Pfam" id="PF13392"/>
    </source>
</evidence>
<protein>
    <recommendedName>
        <fullName evidence="1">HNH nuclease domain-containing protein</fullName>
    </recommendedName>
</protein>
<sequence>MQQSAVDRFWSKVLKGPGLDDHYLFLGAVADDGYGRYFLRQDGRDTSVRPHRYAYELATGVPLAEGEVLRHVCNIPICVRPDPGHLIAGTQRENMLDRVWDGRHANGATWRWRGVGREIFAARSRALRDAALEHGWNQDILNPLFSGIDPEAPTLF</sequence>
<reference evidence="2 3" key="1">
    <citation type="submission" date="2018-01" db="EMBL/GenBank/DDBJ databases">
        <title>Arthrobacter sp. nov., from glaciers in China.</title>
        <authorList>
            <person name="Liu Q."/>
            <person name="Xin Y.-H."/>
        </authorList>
    </citation>
    <scope>NUCLEOTIDE SEQUENCE [LARGE SCALE GENOMIC DNA]</scope>
    <source>
        <strain evidence="2 3">HLT2-12-2</strain>
    </source>
</reference>
<proteinExistence type="predicted"/>
<dbReference type="EMBL" id="PPXC01000016">
    <property type="protein sequence ID" value="POH72168.1"/>
    <property type="molecule type" value="Genomic_DNA"/>
</dbReference>
<dbReference type="Pfam" id="PF13392">
    <property type="entry name" value="HNH_3"/>
    <property type="match status" value="1"/>
</dbReference>
<dbReference type="InterPro" id="IPR044925">
    <property type="entry name" value="His-Me_finger_sf"/>
</dbReference>
<dbReference type="AlphaFoldDB" id="A0A2S3ZSG1"/>
<dbReference type="RefSeq" id="WP_103467020.1">
    <property type="nucleotide sequence ID" value="NZ_PPXC01000016.1"/>
</dbReference>